<evidence type="ECO:0000256" key="1">
    <source>
        <dbReference type="ARBA" id="ARBA00004141"/>
    </source>
</evidence>
<evidence type="ECO:0000256" key="3">
    <source>
        <dbReference type="ARBA" id="ARBA00022989"/>
    </source>
</evidence>
<gene>
    <name evidence="6" type="primary">g5873</name>
    <name evidence="6" type="ORF">VP750_LOCUS5027</name>
</gene>
<dbReference type="EMBL" id="CAXHTA020000008">
    <property type="protein sequence ID" value="CAL5223368.1"/>
    <property type="molecule type" value="Genomic_DNA"/>
</dbReference>
<comment type="subcellular location">
    <subcellularLocation>
        <location evidence="1">Membrane</location>
        <topology evidence="1">Multi-pass membrane protein</topology>
    </subcellularLocation>
</comment>
<feature type="transmembrane region" description="Helical" evidence="5">
    <location>
        <begin position="6"/>
        <end position="31"/>
    </location>
</feature>
<dbReference type="PANTHER" id="PTHR31465:SF1">
    <property type="entry name" value="PROTEIN RTA1-RELATED"/>
    <property type="match status" value="1"/>
</dbReference>
<keyword evidence="2 5" id="KW-0812">Transmembrane</keyword>
<reference evidence="6 7" key="1">
    <citation type="submission" date="2024-06" db="EMBL/GenBank/DDBJ databases">
        <authorList>
            <person name="Kraege A."/>
            <person name="Thomma B."/>
        </authorList>
    </citation>
    <scope>NUCLEOTIDE SEQUENCE [LARGE SCALE GENOMIC DNA]</scope>
</reference>
<keyword evidence="4 5" id="KW-0472">Membrane</keyword>
<sequence>MTNPAIVNIGAKIELAGLILQLCFFAIFACITIHIHNSQRFGLYQRPGSRQMFGCLYASMIFLTTRNIYRSVEFAQGFHGYLGTHEGYFYVFDTLMVALCALVMSLLHPGLILPKMSGGASPSLSTQLVTTGAHVNPVYVAPQ</sequence>
<dbReference type="Proteomes" id="UP001497392">
    <property type="component" value="Unassembled WGS sequence"/>
</dbReference>
<dbReference type="PANTHER" id="PTHR31465">
    <property type="entry name" value="PROTEIN RTA1-RELATED"/>
    <property type="match status" value="1"/>
</dbReference>
<dbReference type="Pfam" id="PF04479">
    <property type="entry name" value="RTA1"/>
    <property type="match status" value="1"/>
</dbReference>
<evidence type="ECO:0000256" key="2">
    <source>
        <dbReference type="ARBA" id="ARBA00022692"/>
    </source>
</evidence>
<evidence type="ECO:0000256" key="4">
    <source>
        <dbReference type="ARBA" id="ARBA00023136"/>
    </source>
</evidence>
<comment type="caution">
    <text evidence="6">The sequence shown here is derived from an EMBL/GenBank/DDBJ whole genome shotgun (WGS) entry which is preliminary data.</text>
</comment>
<evidence type="ECO:0000313" key="6">
    <source>
        <dbReference type="EMBL" id="CAL5223368.1"/>
    </source>
</evidence>
<keyword evidence="7" id="KW-1185">Reference proteome</keyword>
<protein>
    <submittedName>
        <fullName evidence="6">G5873 protein</fullName>
    </submittedName>
</protein>
<evidence type="ECO:0000313" key="7">
    <source>
        <dbReference type="Proteomes" id="UP001497392"/>
    </source>
</evidence>
<proteinExistence type="predicted"/>
<feature type="transmembrane region" description="Helical" evidence="5">
    <location>
        <begin position="89"/>
        <end position="107"/>
    </location>
</feature>
<keyword evidence="3 5" id="KW-1133">Transmembrane helix</keyword>
<dbReference type="InterPro" id="IPR007568">
    <property type="entry name" value="RTA1"/>
</dbReference>
<feature type="transmembrane region" description="Helical" evidence="5">
    <location>
        <begin position="52"/>
        <end position="69"/>
    </location>
</feature>
<organism evidence="6 7">
    <name type="scientific">Coccomyxa viridis</name>
    <dbReference type="NCBI Taxonomy" id="1274662"/>
    <lineage>
        <taxon>Eukaryota</taxon>
        <taxon>Viridiplantae</taxon>
        <taxon>Chlorophyta</taxon>
        <taxon>core chlorophytes</taxon>
        <taxon>Trebouxiophyceae</taxon>
        <taxon>Trebouxiophyceae incertae sedis</taxon>
        <taxon>Coccomyxaceae</taxon>
        <taxon>Coccomyxa</taxon>
    </lineage>
</organism>
<name>A0ABP1FU03_9CHLO</name>
<accession>A0ABP1FU03</accession>
<evidence type="ECO:0000256" key="5">
    <source>
        <dbReference type="SAM" id="Phobius"/>
    </source>
</evidence>